<dbReference type="InterPro" id="IPR052598">
    <property type="entry name" value="IgSF_CEA-related"/>
</dbReference>
<protein>
    <recommendedName>
        <fullName evidence="7">Ig-like domain-containing protein</fullName>
    </recommendedName>
</protein>
<keyword evidence="2" id="KW-1015">Disulfide bond</keyword>
<dbReference type="Pfam" id="PF07686">
    <property type="entry name" value="V-set"/>
    <property type="match status" value="1"/>
</dbReference>
<evidence type="ECO:0000259" key="7">
    <source>
        <dbReference type="PROSITE" id="PS50835"/>
    </source>
</evidence>
<dbReference type="Pfam" id="PF13927">
    <property type="entry name" value="Ig_3"/>
    <property type="match status" value="3"/>
</dbReference>
<feature type="domain" description="Ig-like" evidence="7">
    <location>
        <begin position="314"/>
        <end position="413"/>
    </location>
</feature>
<dbReference type="InterPro" id="IPR036179">
    <property type="entry name" value="Ig-like_dom_sf"/>
</dbReference>
<proteinExistence type="predicted"/>
<dbReference type="PANTHER" id="PTHR44337">
    <property type="entry name" value="CARCINOEMBRYONIC ANTIGEN-RELATED CELL ADHESION MOLECULE 8"/>
    <property type="match status" value="1"/>
</dbReference>
<evidence type="ECO:0000256" key="3">
    <source>
        <dbReference type="ARBA" id="ARBA00023180"/>
    </source>
</evidence>
<keyword evidence="9" id="KW-1185">Reference proteome</keyword>
<feature type="chain" id="PRO_5035921351" description="Ig-like domain-containing protein" evidence="6">
    <location>
        <begin position="33"/>
        <end position="532"/>
    </location>
</feature>
<feature type="domain" description="Ig-like" evidence="7">
    <location>
        <begin position="416"/>
        <end position="493"/>
    </location>
</feature>
<dbReference type="InterPro" id="IPR007110">
    <property type="entry name" value="Ig-like_dom"/>
</dbReference>
<evidence type="ECO:0000256" key="2">
    <source>
        <dbReference type="ARBA" id="ARBA00023157"/>
    </source>
</evidence>
<evidence type="ECO:0000256" key="4">
    <source>
        <dbReference type="ARBA" id="ARBA00023319"/>
    </source>
</evidence>
<keyword evidence="4" id="KW-0393">Immunoglobulin domain</keyword>
<dbReference type="InterPro" id="IPR003599">
    <property type="entry name" value="Ig_sub"/>
</dbReference>
<dbReference type="Proteomes" id="UP000824540">
    <property type="component" value="Unassembled WGS sequence"/>
</dbReference>
<feature type="domain" description="Ig-like" evidence="7">
    <location>
        <begin position="234"/>
        <end position="312"/>
    </location>
</feature>
<dbReference type="EMBL" id="JAFBMS010000081">
    <property type="protein sequence ID" value="KAG9337731.1"/>
    <property type="molecule type" value="Genomic_DNA"/>
</dbReference>
<dbReference type="Pfam" id="PF07679">
    <property type="entry name" value="I-set"/>
    <property type="match status" value="1"/>
</dbReference>
<evidence type="ECO:0000313" key="8">
    <source>
        <dbReference type="EMBL" id="KAG9337731.1"/>
    </source>
</evidence>
<organism evidence="8 9">
    <name type="scientific">Albula glossodonta</name>
    <name type="common">roundjaw bonefish</name>
    <dbReference type="NCBI Taxonomy" id="121402"/>
    <lineage>
        <taxon>Eukaryota</taxon>
        <taxon>Metazoa</taxon>
        <taxon>Chordata</taxon>
        <taxon>Craniata</taxon>
        <taxon>Vertebrata</taxon>
        <taxon>Euteleostomi</taxon>
        <taxon>Actinopterygii</taxon>
        <taxon>Neopterygii</taxon>
        <taxon>Teleostei</taxon>
        <taxon>Albuliformes</taxon>
        <taxon>Albulidae</taxon>
        <taxon>Albula</taxon>
    </lineage>
</organism>
<dbReference type="SMART" id="SM00408">
    <property type="entry name" value="IGc2"/>
    <property type="match status" value="4"/>
</dbReference>
<keyword evidence="3" id="KW-0325">Glycoprotein</keyword>
<feature type="non-terminal residue" evidence="8">
    <location>
        <position position="1"/>
    </location>
</feature>
<dbReference type="InterPro" id="IPR013783">
    <property type="entry name" value="Ig-like_fold"/>
</dbReference>
<gene>
    <name evidence="8" type="ORF">JZ751_028228</name>
</gene>
<dbReference type="SMART" id="SM00409">
    <property type="entry name" value="IG"/>
    <property type="match status" value="5"/>
</dbReference>
<comment type="caution">
    <text evidence="8">The sequence shown here is derived from an EMBL/GenBank/DDBJ whole genome shotgun (WGS) entry which is preliminary data.</text>
</comment>
<dbReference type="PROSITE" id="PS50835">
    <property type="entry name" value="IG_LIKE"/>
    <property type="match status" value="4"/>
</dbReference>
<sequence>CSVCQDSHSGRTMEAGGQFIITLTLLTGLCSSQNVLPPGPVNGAVGGSVMFNTDIGSAGPFIAISWSFNGGSGSVLVATVAPGGTTPGPGYEDRISVNTITGSLELKQLTLGDTGTYTVSMVTNSGGQLSGVTSLNVYEPVSNVKVSANATDLVELNDTVSLTCSASGSSLSYQWRNGSSDITAGGRVQLSDDGSIPTISSVLRSDRGPLYCTVHNVVSTGTSDPFYLNISYGPENVMMTMDPLSEFYMPGSSVTLSCSAQSSPPAQFQWALNGKMLNREGQELKLENVQRNQSGSYICWAHNSITLRYTASNPSMITVLEKISGAEITGPSEPLIAGSSSANLSCQAAAGTSISRKWLKDDKPLSPSNRITFSDDNSTVSISPVESSDNGEYQCRLSNPVSTDTARHTLTVNYGPQDVVINGKNTGSSTAEVSSTVTLKCSAVSLPPATFFWLVNGTKRAEKSTFTIEKVSRNDAGNYTCVASNDVTGLKVSAEHCLHVKETEPSHSVSLRATAGIIILALAGLGLIGGGA</sequence>
<dbReference type="InterPro" id="IPR013106">
    <property type="entry name" value="Ig_V-set"/>
</dbReference>
<dbReference type="InterPro" id="IPR003598">
    <property type="entry name" value="Ig_sub2"/>
</dbReference>
<name>A0A8T2NFM9_9TELE</name>
<evidence type="ECO:0000256" key="5">
    <source>
        <dbReference type="SAM" id="MobiDB-lite"/>
    </source>
</evidence>
<feature type="region of interest" description="Disordered" evidence="5">
    <location>
        <begin position="366"/>
        <end position="393"/>
    </location>
</feature>
<dbReference type="AlphaFoldDB" id="A0A8T2NFM9"/>
<dbReference type="SUPFAM" id="SSF48726">
    <property type="entry name" value="Immunoglobulin"/>
    <property type="match status" value="5"/>
</dbReference>
<dbReference type="Gene3D" id="2.60.40.10">
    <property type="entry name" value="Immunoglobulins"/>
    <property type="match status" value="5"/>
</dbReference>
<dbReference type="PANTHER" id="PTHR44337:SF20">
    <property type="entry name" value="CARCINOEMBRYONIC ANTIGEN-RELATED CELL ADHESION MOLECULE 5-RELATED"/>
    <property type="match status" value="1"/>
</dbReference>
<dbReference type="InterPro" id="IPR013098">
    <property type="entry name" value="Ig_I-set"/>
</dbReference>
<feature type="domain" description="Ig-like" evidence="7">
    <location>
        <begin position="140"/>
        <end position="229"/>
    </location>
</feature>
<feature type="signal peptide" evidence="6">
    <location>
        <begin position="1"/>
        <end position="32"/>
    </location>
</feature>
<accession>A0A8T2NFM9</accession>
<dbReference type="OrthoDB" id="6353782at2759"/>
<evidence type="ECO:0000256" key="1">
    <source>
        <dbReference type="ARBA" id="ARBA00022729"/>
    </source>
</evidence>
<dbReference type="CDD" id="cd00096">
    <property type="entry name" value="Ig"/>
    <property type="match status" value="1"/>
</dbReference>
<evidence type="ECO:0000256" key="6">
    <source>
        <dbReference type="SAM" id="SignalP"/>
    </source>
</evidence>
<keyword evidence="1 6" id="KW-0732">Signal</keyword>
<reference evidence="8" key="1">
    <citation type="thesis" date="2021" institute="BYU ScholarsArchive" country="Provo, UT, USA">
        <title>Applications of and Algorithms for Genome Assembly and Genomic Analyses with an Emphasis on Marine Teleosts.</title>
        <authorList>
            <person name="Pickett B.D."/>
        </authorList>
    </citation>
    <scope>NUCLEOTIDE SEQUENCE</scope>
    <source>
        <strain evidence="8">HI-2016</strain>
    </source>
</reference>
<evidence type="ECO:0000313" key="9">
    <source>
        <dbReference type="Proteomes" id="UP000824540"/>
    </source>
</evidence>